<reference evidence="6" key="2">
    <citation type="submission" date="2020-09" db="EMBL/GenBank/DDBJ databases">
        <authorList>
            <person name="Sun Q."/>
            <person name="Zhou Y."/>
        </authorList>
    </citation>
    <scope>NUCLEOTIDE SEQUENCE</scope>
    <source>
        <strain evidence="6">CGMCC 1.15725</strain>
    </source>
</reference>
<feature type="transmembrane region" description="Helical" evidence="4">
    <location>
        <begin position="6"/>
        <end position="24"/>
    </location>
</feature>
<dbReference type="Proteomes" id="UP000646365">
    <property type="component" value="Unassembled WGS sequence"/>
</dbReference>
<dbReference type="InterPro" id="IPR002938">
    <property type="entry name" value="FAD-bd"/>
</dbReference>
<keyword evidence="4" id="KW-0472">Membrane</keyword>
<evidence type="ECO:0000256" key="2">
    <source>
        <dbReference type="ARBA" id="ARBA00022630"/>
    </source>
</evidence>
<name>A0A8J3E475_9PROT</name>
<evidence type="ECO:0000259" key="5">
    <source>
        <dbReference type="Pfam" id="PF01494"/>
    </source>
</evidence>
<keyword evidence="7" id="KW-1185">Reference proteome</keyword>
<comment type="cofactor">
    <cofactor evidence="1">
        <name>FAD</name>
        <dbReference type="ChEBI" id="CHEBI:57692"/>
    </cofactor>
</comment>
<keyword evidence="4" id="KW-0812">Transmembrane</keyword>
<evidence type="ECO:0000313" key="6">
    <source>
        <dbReference type="EMBL" id="GGF36309.1"/>
    </source>
</evidence>
<dbReference type="Gene3D" id="3.50.50.60">
    <property type="entry name" value="FAD/NAD(P)-binding domain"/>
    <property type="match status" value="1"/>
</dbReference>
<comment type="caution">
    <text evidence="6">The sequence shown here is derived from an EMBL/GenBank/DDBJ whole genome shotgun (WGS) entry which is preliminary data.</text>
</comment>
<dbReference type="PRINTS" id="PR00420">
    <property type="entry name" value="RNGMNOXGNASE"/>
</dbReference>
<evidence type="ECO:0000256" key="1">
    <source>
        <dbReference type="ARBA" id="ARBA00001974"/>
    </source>
</evidence>
<reference evidence="6" key="1">
    <citation type="journal article" date="2014" name="Int. J. Syst. Evol. Microbiol.">
        <title>Complete genome sequence of Corynebacterium casei LMG S-19264T (=DSM 44701T), isolated from a smear-ripened cheese.</title>
        <authorList>
            <consortium name="US DOE Joint Genome Institute (JGI-PGF)"/>
            <person name="Walter F."/>
            <person name="Albersmeier A."/>
            <person name="Kalinowski J."/>
            <person name="Ruckert C."/>
        </authorList>
    </citation>
    <scope>NUCLEOTIDE SEQUENCE</scope>
    <source>
        <strain evidence="6">CGMCC 1.15725</strain>
    </source>
</reference>
<gene>
    <name evidence="6" type="ORF">GCM10011611_48450</name>
</gene>
<dbReference type="SUPFAM" id="SSF51905">
    <property type="entry name" value="FAD/NAD(P)-binding domain"/>
    <property type="match status" value="1"/>
</dbReference>
<dbReference type="Pfam" id="PF21274">
    <property type="entry name" value="Rng_hyd_C"/>
    <property type="match status" value="1"/>
</dbReference>
<evidence type="ECO:0000256" key="3">
    <source>
        <dbReference type="ARBA" id="ARBA00022827"/>
    </source>
</evidence>
<dbReference type="InterPro" id="IPR050641">
    <property type="entry name" value="RIFMO-like"/>
</dbReference>
<organism evidence="6 7">
    <name type="scientific">Aliidongia dinghuensis</name>
    <dbReference type="NCBI Taxonomy" id="1867774"/>
    <lineage>
        <taxon>Bacteria</taxon>
        <taxon>Pseudomonadati</taxon>
        <taxon>Pseudomonadota</taxon>
        <taxon>Alphaproteobacteria</taxon>
        <taxon>Rhodospirillales</taxon>
        <taxon>Dongiaceae</taxon>
        <taxon>Aliidongia</taxon>
    </lineage>
</organism>
<sequence length="521" mass="56694">MQDTQVLIIGGSLVGLSAALFLSWRDVPTILVEKHRGSAPHPRATGFTERTLEYFRAVGLADQVPQVAPGTRLRRVKAESLSGRWHEETAWTPGEQAERPGTASPCTGATIAQDRLEPLLRAAAIERGADLRLGTELLSFEQDGEGVLARVRHCDSGEAYVIRASYMIAADGAGSPVREALGIARRGVGHLRTLRSVLFRCPEADSFLARGVQQFEIEQPGFRAFLTTYGDGRWVLMFDDDQERADADLADMVGKALGRDMAFELLATGRWEMAGRIAERYSHGHIFLAGDAAHQLPPTRGGFGANTGIDDAYNLAWKLEWVMSGRSSPVLLDTYSDERQPVGWLRHQQTFARPDYAPWAGNALQGEPLYGNEAMELGQLMRSAAVIGASLDLPPAAHPDAWAGQPGTRAPHIPIKRAGETISTIDLFTREFTLISQDRRWIAAAQHAASALAINIETVLVGEDVLFPVSDAFGRHFGVAHDGASLVRPDGIIAWRSTCGHEERAACLRDALSTIAALRGR</sequence>
<accession>A0A8J3E475</accession>
<dbReference type="Gene3D" id="3.40.30.120">
    <property type="match status" value="1"/>
</dbReference>
<dbReference type="PANTHER" id="PTHR43004">
    <property type="entry name" value="TRK SYSTEM POTASSIUM UPTAKE PROTEIN"/>
    <property type="match status" value="1"/>
</dbReference>
<evidence type="ECO:0000256" key="4">
    <source>
        <dbReference type="SAM" id="Phobius"/>
    </source>
</evidence>
<dbReference type="GO" id="GO:0071949">
    <property type="term" value="F:FAD binding"/>
    <property type="evidence" value="ECO:0007669"/>
    <property type="project" value="InterPro"/>
</dbReference>
<dbReference type="PANTHER" id="PTHR43004:SF19">
    <property type="entry name" value="BINDING MONOOXYGENASE, PUTATIVE (JCVI)-RELATED"/>
    <property type="match status" value="1"/>
</dbReference>
<dbReference type="Pfam" id="PF01494">
    <property type="entry name" value="FAD_binding_3"/>
    <property type="match status" value="1"/>
</dbReference>
<dbReference type="RefSeq" id="WP_189050615.1">
    <property type="nucleotide sequence ID" value="NZ_BMJQ01000014.1"/>
</dbReference>
<dbReference type="Gene3D" id="3.30.9.10">
    <property type="entry name" value="D-Amino Acid Oxidase, subunit A, domain 2"/>
    <property type="match status" value="1"/>
</dbReference>
<dbReference type="InterPro" id="IPR036188">
    <property type="entry name" value="FAD/NAD-bd_sf"/>
</dbReference>
<protein>
    <submittedName>
        <fullName evidence="6">FAD-dependent oxidoreductase</fullName>
    </submittedName>
</protein>
<dbReference type="EMBL" id="BMJQ01000014">
    <property type="protein sequence ID" value="GGF36309.1"/>
    <property type="molecule type" value="Genomic_DNA"/>
</dbReference>
<dbReference type="GO" id="GO:0016709">
    <property type="term" value="F:oxidoreductase activity, acting on paired donors, with incorporation or reduction of molecular oxygen, NAD(P)H as one donor, and incorporation of one atom of oxygen"/>
    <property type="evidence" value="ECO:0007669"/>
    <property type="project" value="UniProtKB-ARBA"/>
</dbReference>
<dbReference type="AlphaFoldDB" id="A0A8J3E475"/>
<keyword evidence="4" id="KW-1133">Transmembrane helix</keyword>
<keyword evidence="2" id="KW-0285">Flavoprotein</keyword>
<proteinExistence type="predicted"/>
<keyword evidence="3" id="KW-0274">FAD</keyword>
<evidence type="ECO:0000313" key="7">
    <source>
        <dbReference type="Proteomes" id="UP000646365"/>
    </source>
</evidence>
<feature type="domain" description="FAD-binding" evidence="5">
    <location>
        <begin position="3"/>
        <end position="345"/>
    </location>
</feature>